<keyword evidence="1" id="KW-0479">Metal-binding</keyword>
<dbReference type="Gene3D" id="3.30.160.60">
    <property type="entry name" value="Classic Zinc Finger"/>
    <property type="match status" value="1"/>
</dbReference>
<evidence type="ECO:0000313" key="3">
    <source>
        <dbReference type="EMBL" id="KAJ4425359.1"/>
    </source>
</evidence>
<dbReference type="InterPro" id="IPR013087">
    <property type="entry name" value="Znf_C2H2_type"/>
</dbReference>
<protein>
    <recommendedName>
        <fullName evidence="2">C2H2-type domain-containing protein</fullName>
    </recommendedName>
</protein>
<dbReference type="InterPro" id="IPR039938">
    <property type="entry name" value="Sp4-like"/>
</dbReference>
<organism evidence="3 4">
    <name type="scientific">Periplaneta americana</name>
    <name type="common">American cockroach</name>
    <name type="synonym">Blatta americana</name>
    <dbReference type="NCBI Taxonomy" id="6978"/>
    <lineage>
        <taxon>Eukaryota</taxon>
        <taxon>Metazoa</taxon>
        <taxon>Ecdysozoa</taxon>
        <taxon>Arthropoda</taxon>
        <taxon>Hexapoda</taxon>
        <taxon>Insecta</taxon>
        <taxon>Pterygota</taxon>
        <taxon>Neoptera</taxon>
        <taxon>Polyneoptera</taxon>
        <taxon>Dictyoptera</taxon>
        <taxon>Blattodea</taxon>
        <taxon>Blattoidea</taxon>
        <taxon>Blattidae</taxon>
        <taxon>Blattinae</taxon>
        <taxon>Periplaneta</taxon>
    </lineage>
</organism>
<evidence type="ECO:0000256" key="1">
    <source>
        <dbReference type="PROSITE-ProRule" id="PRU00042"/>
    </source>
</evidence>
<dbReference type="SMART" id="SM00355">
    <property type="entry name" value="ZnF_C2H2"/>
    <property type="match status" value="1"/>
</dbReference>
<dbReference type="EMBL" id="JAJSOF020000043">
    <property type="protein sequence ID" value="KAJ4425359.1"/>
    <property type="molecule type" value="Genomic_DNA"/>
</dbReference>
<dbReference type="InterPro" id="IPR036236">
    <property type="entry name" value="Znf_C2H2_sf"/>
</dbReference>
<reference evidence="3 4" key="1">
    <citation type="journal article" date="2022" name="Allergy">
        <title>Genome assembly and annotation of Periplaneta americana reveal a comprehensive cockroach allergen profile.</title>
        <authorList>
            <person name="Wang L."/>
            <person name="Xiong Q."/>
            <person name="Saelim N."/>
            <person name="Wang L."/>
            <person name="Nong W."/>
            <person name="Wan A.T."/>
            <person name="Shi M."/>
            <person name="Liu X."/>
            <person name="Cao Q."/>
            <person name="Hui J.H.L."/>
            <person name="Sookrung N."/>
            <person name="Leung T.F."/>
            <person name="Tungtrongchitr A."/>
            <person name="Tsui S.K.W."/>
        </authorList>
    </citation>
    <scope>NUCLEOTIDE SEQUENCE [LARGE SCALE GENOMIC DNA]</scope>
    <source>
        <strain evidence="3">PWHHKU_190912</strain>
    </source>
</reference>
<gene>
    <name evidence="3" type="ORF">ANN_27974</name>
</gene>
<dbReference type="PANTHER" id="PTHR14947">
    <property type="entry name" value="ZINC FINGER PROTEIN"/>
    <property type="match status" value="1"/>
</dbReference>
<evidence type="ECO:0000313" key="4">
    <source>
        <dbReference type="Proteomes" id="UP001148838"/>
    </source>
</evidence>
<dbReference type="PANTHER" id="PTHR14947:SF26">
    <property type="entry name" value="RIKEN CDNA D130040H23 GENE"/>
    <property type="match status" value="1"/>
</dbReference>
<accession>A0ABQ8RUL4</accession>
<comment type="caution">
    <text evidence="3">The sequence shown here is derived from an EMBL/GenBank/DDBJ whole genome shotgun (WGS) entry which is preliminary data.</text>
</comment>
<feature type="domain" description="C2H2-type" evidence="2">
    <location>
        <begin position="12"/>
        <end position="35"/>
    </location>
</feature>
<keyword evidence="1" id="KW-0862">Zinc</keyword>
<dbReference type="PROSITE" id="PS50157">
    <property type="entry name" value="ZINC_FINGER_C2H2_2"/>
    <property type="match status" value="1"/>
</dbReference>
<sequence length="413" mass="47001">MHSRVHSGVKPFSCDVCGKSFSRSIRLKMHSRVHTVLMDVIKMEPGSDPIGIQTSGIANIEEKKPLSEEANLLDLDVTKIKTECIDHRYDIKSEIVFEESAVPIDFPMLKSEAEEEFCELDQVKEVKLEVTAEENAVLTESRNSGVGTFSENIPQQEDAYTDDKKYDCDSRLKCHGLEHNGDKGFSCDLAIIVEFQHRVKILHKKRKCIPLRRNTIVTFAEGSFLTLQDSKDMASYTNMTSNSVVMCVERAFSNRKFSKNIHGNTKARSVSLVACVECVFQTQNISRAIYAFIQTRNHSVVTFVERVFRSRLTSRGIHACTETRNHSVVTFVASVLRGPTILRDIQACTETRRSHSVVTVVESVFALRIFRYAVTRTYRREAIQLRRMRKVFFAFGSSQYDFTQTQGREALPL</sequence>
<dbReference type="PROSITE" id="PS00028">
    <property type="entry name" value="ZINC_FINGER_C2H2_1"/>
    <property type="match status" value="1"/>
</dbReference>
<name>A0ABQ8RUL4_PERAM</name>
<evidence type="ECO:0000259" key="2">
    <source>
        <dbReference type="PROSITE" id="PS50157"/>
    </source>
</evidence>
<dbReference type="Proteomes" id="UP001148838">
    <property type="component" value="Unassembled WGS sequence"/>
</dbReference>
<dbReference type="SUPFAM" id="SSF57667">
    <property type="entry name" value="beta-beta-alpha zinc fingers"/>
    <property type="match status" value="1"/>
</dbReference>
<proteinExistence type="predicted"/>
<keyword evidence="1" id="KW-0863">Zinc-finger</keyword>
<keyword evidence="4" id="KW-1185">Reference proteome</keyword>